<protein>
    <recommendedName>
        <fullName evidence="4">OmpA-like domain-containing protein</fullName>
    </recommendedName>
</protein>
<dbReference type="RefSeq" id="WP_168947172.1">
    <property type="nucleotide sequence ID" value="NZ_JABAGL010000003.1"/>
</dbReference>
<organism evidence="2 3">
    <name type="scientific">Bacteroides eggerthii</name>
    <dbReference type="NCBI Taxonomy" id="28111"/>
    <lineage>
        <taxon>Bacteria</taxon>
        <taxon>Pseudomonadati</taxon>
        <taxon>Bacteroidota</taxon>
        <taxon>Bacteroidia</taxon>
        <taxon>Bacteroidales</taxon>
        <taxon>Bacteroidaceae</taxon>
        <taxon>Bacteroides</taxon>
    </lineage>
</organism>
<keyword evidence="1" id="KW-1133">Transmembrane helix</keyword>
<keyword evidence="1" id="KW-0472">Membrane</keyword>
<feature type="transmembrane region" description="Helical" evidence="1">
    <location>
        <begin position="12"/>
        <end position="34"/>
    </location>
</feature>
<keyword evidence="1" id="KW-0812">Transmembrane</keyword>
<dbReference type="AlphaFoldDB" id="A0A7X9XHA1"/>
<reference evidence="2 3" key="1">
    <citation type="submission" date="2020-04" db="EMBL/GenBank/DDBJ databases">
        <authorList>
            <person name="Hitch T.C.A."/>
            <person name="Wylensek D."/>
            <person name="Clavel T."/>
        </authorList>
    </citation>
    <scope>NUCLEOTIDE SEQUENCE [LARGE SCALE GENOMIC DNA]</scope>
    <source>
        <strain evidence="2 3">WCA3-601-WT-5E</strain>
    </source>
</reference>
<comment type="caution">
    <text evidence="2">The sequence shown here is derived from an EMBL/GenBank/DDBJ whole genome shotgun (WGS) entry which is preliminary data.</text>
</comment>
<gene>
    <name evidence="2" type="ORF">HF841_03140</name>
</gene>
<proteinExistence type="predicted"/>
<name>A0A7X9XHA1_9BACE</name>
<evidence type="ECO:0008006" key="4">
    <source>
        <dbReference type="Google" id="ProtNLM"/>
    </source>
</evidence>
<evidence type="ECO:0000313" key="2">
    <source>
        <dbReference type="EMBL" id="NME85025.1"/>
    </source>
</evidence>
<evidence type="ECO:0000313" key="3">
    <source>
        <dbReference type="Proteomes" id="UP000520291"/>
    </source>
</evidence>
<accession>A0A7X9XHA1</accession>
<dbReference type="Proteomes" id="UP000520291">
    <property type="component" value="Unassembled WGS sequence"/>
</dbReference>
<evidence type="ECO:0000256" key="1">
    <source>
        <dbReference type="SAM" id="Phobius"/>
    </source>
</evidence>
<dbReference type="Gene3D" id="3.30.1330.60">
    <property type="entry name" value="OmpA-like domain"/>
    <property type="match status" value="1"/>
</dbReference>
<dbReference type="InterPro" id="IPR036737">
    <property type="entry name" value="OmpA-like_sf"/>
</dbReference>
<sequence>MTKEKHRDSFWLSYSDLMTSLFFIMLVLFIVCICKMKIANTELQTTLKEANATNEQLQQILQLDKQFENLSESSSLRYIEERKMFVAKDLEGVEIFQPNKIILKPEFSDYKKIDEIGRSIEKILKGLYESNKEFSYQLVIEGTAAIPWKQLQDKSFNPDEYNILILSYQRALVLYKRWTEQGLNLRKYNTEIIIAGSGFNGTNRDQRIEENNKRFIIQIIPKISRPE</sequence>
<dbReference type="EMBL" id="JABAGL010000003">
    <property type="protein sequence ID" value="NME85025.1"/>
    <property type="molecule type" value="Genomic_DNA"/>
</dbReference>